<dbReference type="SUPFAM" id="SSF55961">
    <property type="entry name" value="Bet v1-like"/>
    <property type="match status" value="1"/>
</dbReference>
<dbReference type="GO" id="GO:0030036">
    <property type="term" value="P:actin cytoskeleton organization"/>
    <property type="evidence" value="ECO:0007669"/>
    <property type="project" value="TreeGrafter"/>
</dbReference>
<gene>
    <name evidence="3" type="ORF">GPM918_LOCUS9638</name>
    <name evidence="4" type="ORF">SRO942_LOCUS9639</name>
</gene>
<evidence type="ECO:0000313" key="5">
    <source>
        <dbReference type="Proteomes" id="UP000663829"/>
    </source>
</evidence>
<dbReference type="GO" id="GO:0007165">
    <property type="term" value="P:signal transduction"/>
    <property type="evidence" value="ECO:0007669"/>
    <property type="project" value="InterPro"/>
</dbReference>
<comment type="caution">
    <text evidence="3">The sequence shown here is derived from an EMBL/GenBank/DDBJ whole genome shotgun (WGS) entry which is preliminary data.</text>
</comment>
<dbReference type="PANTHER" id="PTHR12659:SF7">
    <property type="entry name" value="CROSSVEINLESS C, ISOFORM C"/>
    <property type="match status" value="1"/>
</dbReference>
<dbReference type="AlphaFoldDB" id="A0A814B449"/>
<reference evidence="3" key="1">
    <citation type="submission" date="2021-02" db="EMBL/GenBank/DDBJ databases">
        <authorList>
            <person name="Nowell W R."/>
        </authorList>
    </citation>
    <scope>NUCLEOTIDE SEQUENCE</scope>
</reference>
<dbReference type="Proteomes" id="UP000681722">
    <property type="component" value="Unassembled WGS sequence"/>
</dbReference>
<feature type="compositionally biased region" description="Polar residues" evidence="1">
    <location>
        <begin position="388"/>
        <end position="405"/>
    </location>
</feature>
<dbReference type="PROSITE" id="PS50238">
    <property type="entry name" value="RHOGAP"/>
    <property type="match status" value="1"/>
</dbReference>
<evidence type="ECO:0000256" key="1">
    <source>
        <dbReference type="SAM" id="MobiDB-lite"/>
    </source>
</evidence>
<dbReference type="Gene3D" id="1.10.555.10">
    <property type="entry name" value="Rho GTPase activation protein"/>
    <property type="match status" value="2"/>
</dbReference>
<dbReference type="PANTHER" id="PTHR12659">
    <property type="entry name" value="RHO-TYPE GTPASE ACTIVATING PROTEIN"/>
    <property type="match status" value="1"/>
</dbReference>
<name>A0A814B449_9BILA</name>
<dbReference type="EMBL" id="CAJOBC010001810">
    <property type="protein sequence ID" value="CAF3700079.1"/>
    <property type="molecule type" value="Genomic_DNA"/>
</dbReference>
<evidence type="ECO:0000313" key="4">
    <source>
        <dbReference type="EMBL" id="CAF3700079.1"/>
    </source>
</evidence>
<dbReference type="GO" id="GO:0035023">
    <property type="term" value="P:regulation of Rho protein signal transduction"/>
    <property type="evidence" value="ECO:0007669"/>
    <property type="project" value="TreeGrafter"/>
</dbReference>
<dbReference type="InterPro" id="IPR023393">
    <property type="entry name" value="START-like_dom_sf"/>
</dbReference>
<organism evidence="3 5">
    <name type="scientific">Didymodactylos carnosus</name>
    <dbReference type="NCBI Taxonomy" id="1234261"/>
    <lineage>
        <taxon>Eukaryota</taxon>
        <taxon>Metazoa</taxon>
        <taxon>Spiralia</taxon>
        <taxon>Gnathifera</taxon>
        <taxon>Rotifera</taxon>
        <taxon>Eurotatoria</taxon>
        <taxon>Bdelloidea</taxon>
        <taxon>Philodinida</taxon>
        <taxon>Philodinidae</taxon>
        <taxon>Didymodactylos</taxon>
    </lineage>
</organism>
<dbReference type="Proteomes" id="UP000663829">
    <property type="component" value="Unassembled WGS sequence"/>
</dbReference>
<proteinExistence type="predicted"/>
<dbReference type="InterPro" id="IPR000198">
    <property type="entry name" value="RhoGAP_dom"/>
</dbReference>
<protein>
    <recommendedName>
        <fullName evidence="2">Rho-GAP domain-containing protein</fullName>
    </recommendedName>
</protein>
<dbReference type="SUPFAM" id="SSF48350">
    <property type="entry name" value="GTPase activation domain, GAP"/>
    <property type="match status" value="1"/>
</dbReference>
<accession>A0A814B449</accession>
<feature type="domain" description="Rho-GAP" evidence="2">
    <location>
        <begin position="545"/>
        <end position="714"/>
    </location>
</feature>
<dbReference type="InterPro" id="IPR008936">
    <property type="entry name" value="Rho_GTPase_activation_prot"/>
</dbReference>
<keyword evidence="5" id="KW-1185">Reference proteome</keyword>
<evidence type="ECO:0000259" key="2">
    <source>
        <dbReference type="PROSITE" id="PS50238"/>
    </source>
</evidence>
<dbReference type="SMART" id="SM00324">
    <property type="entry name" value="RhoGAP"/>
    <property type="match status" value="1"/>
</dbReference>
<evidence type="ECO:0000313" key="3">
    <source>
        <dbReference type="EMBL" id="CAF0920761.1"/>
    </source>
</evidence>
<feature type="region of interest" description="Disordered" evidence="1">
    <location>
        <begin position="387"/>
        <end position="432"/>
    </location>
</feature>
<dbReference type="Gene3D" id="3.30.530.20">
    <property type="match status" value="1"/>
</dbReference>
<dbReference type="OrthoDB" id="10003330at2759"/>
<dbReference type="Pfam" id="PF00620">
    <property type="entry name" value="RhoGAP"/>
    <property type="match status" value="2"/>
</dbReference>
<sequence length="888" mass="102680">MFWCFLSYVYNINEMSSSDKKSLFFRCLRSSSPVRSSPKEYQQQKSKGNNCCYCCYSTKTKTKTELSSSVTTSSDTTVENSTKGFFKRIQCFKAHKRKIPCRKNFYQNNVTSEQQQETTTKIETIQRQPEKDELSDNIDVISPTQIIRSSQSIPLLSTKDLNHQHETTTAPSTSFYNSASPFYSYKRENSLILNRNKRNESCSLVDIEVASTTNDTPTDRSYTPNNYLININKDSNRQKSGCFTPHSFASGEFSSTDLSAYSTQSLLRRLIDKANLLNEFYADCCAKTTDHIIKTEDEKEEEIINKTPPLTTDSYLSSKHSSSVKRLIDDDSRTTVPKYKHRSIYDNLSEDSRFNLYSDEDNVLRELIRFNNDIDLILSRLEMEGEQLQHTTSTKPRSHSPTNQLLLDDNNFDSKEHLNNNNSTMKSSITLGQRQESQESELLLLDDQQFYERKTSSTSQGELLTSPSYEVMRTTSTTSTNEINVHLLLSNDINRLREKALTKLLKLVNLNCTNDVINNQDIVTLASLSKLPKSSLWKTKQIFGVPLRIYQQSSGRLLPLAITDALQYLRLHAGKCDGLFRKPGVKSKIDRLRNEIETHDSDHIKFDDYQPYAVADVVRQYFRLPQEDQLLAIRYSFLLLPDETRDVLETILRFLFDVSIRSGASQTTCRSLARIFVPSVFQSYHELRSTKLTWWKWRKEIKLDSIAQESERLTLELCLMAMILNVDVLCRVPSALSEELQLPSQRITKRLDSLIRSECNGEFLIKEYIAKESERFIQQLQNTKYKSVQLPTNDLDINELGIHKQKLVRTELAPLPTWKCSVDIPANIKQVSHRILNERYMWDSNFAESRIVEKLDDDTEILQYVLNFLDLVPVRSFCEFRYTFLQES</sequence>
<dbReference type="GO" id="GO:0005096">
    <property type="term" value="F:GTPase activator activity"/>
    <property type="evidence" value="ECO:0007669"/>
    <property type="project" value="TreeGrafter"/>
</dbReference>
<feature type="compositionally biased region" description="Polar residues" evidence="1">
    <location>
        <begin position="419"/>
        <end position="432"/>
    </location>
</feature>
<dbReference type="EMBL" id="CAJNOQ010001810">
    <property type="protein sequence ID" value="CAF0920761.1"/>
    <property type="molecule type" value="Genomic_DNA"/>
</dbReference>